<dbReference type="GO" id="GO:0003677">
    <property type="term" value="F:DNA binding"/>
    <property type="evidence" value="ECO:0007669"/>
    <property type="project" value="InterPro"/>
</dbReference>
<keyword evidence="2" id="KW-1185">Reference proteome</keyword>
<dbReference type="STRING" id="1229780.BN381_640003"/>
<dbReference type="EMBL" id="CANL01000061">
    <property type="protein sequence ID" value="CCM65256.1"/>
    <property type="molecule type" value="Genomic_DNA"/>
</dbReference>
<reference evidence="1 2" key="1">
    <citation type="journal article" date="2013" name="ISME J.">
        <title>Metabolic model for the filamentous 'Candidatus Microthrix parvicella' based on genomic and metagenomic analyses.</title>
        <authorList>
            <person name="Jon McIlroy S."/>
            <person name="Kristiansen R."/>
            <person name="Albertsen M."/>
            <person name="Michael Karst S."/>
            <person name="Rossetti S."/>
            <person name="Lund Nielsen J."/>
            <person name="Tandoi V."/>
            <person name="James Seviour R."/>
            <person name="Nielsen P.H."/>
        </authorList>
    </citation>
    <scope>NUCLEOTIDE SEQUENCE [LARGE SCALE GENOMIC DNA]</scope>
    <source>
        <strain evidence="1 2">RN1</strain>
    </source>
</reference>
<protein>
    <recommendedName>
        <fullName evidence="3">HTH cro/C1-type domain-containing protein</fullName>
    </recommendedName>
</protein>
<organism evidence="1 2">
    <name type="scientific">Candidatus Neomicrothrix parvicella RN1</name>
    <dbReference type="NCBI Taxonomy" id="1229780"/>
    <lineage>
        <taxon>Bacteria</taxon>
        <taxon>Bacillati</taxon>
        <taxon>Actinomycetota</taxon>
        <taxon>Acidimicrobiia</taxon>
        <taxon>Acidimicrobiales</taxon>
        <taxon>Microthrixaceae</taxon>
        <taxon>Candidatus Neomicrothrix</taxon>
    </lineage>
</organism>
<dbReference type="Proteomes" id="UP000018291">
    <property type="component" value="Unassembled WGS sequence"/>
</dbReference>
<dbReference type="Gene3D" id="1.10.260.40">
    <property type="entry name" value="lambda repressor-like DNA-binding domains"/>
    <property type="match status" value="1"/>
</dbReference>
<dbReference type="AlphaFoldDB" id="R4Z6E8"/>
<sequence>MPRRKRDVELGPDELDLNRVVAANFRAAREFRGWTQDEAASRLTDAMGYDVPQASISIIERSVSGNRPRNITADELAGFAKAFDLPVLWFLRPTEPGKRLVVGSNGEPMAALPTLVYGTESQVAEMRSAVDADWAPEMAAATSRYSADQIHALVKARDQFFTAQLDSTRRQIQSQIDELAGLLEPLTKTLGTADDGLLQPRWEGRLSKALLGGQLAAVIEESGEPGELLPSLYASFAAQFDEREVDETLATDSERVREAALDLLKALDRDSS</sequence>
<comment type="caution">
    <text evidence="1">The sequence shown here is derived from an EMBL/GenBank/DDBJ whole genome shotgun (WGS) entry which is preliminary data.</text>
</comment>
<dbReference type="InterPro" id="IPR001387">
    <property type="entry name" value="Cro/C1-type_HTH"/>
</dbReference>
<dbReference type="RefSeq" id="WP_012229824.1">
    <property type="nucleotide sequence ID" value="NZ_HG422565.1"/>
</dbReference>
<dbReference type="eggNOG" id="ENOG502ZUMR">
    <property type="taxonomic scope" value="Bacteria"/>
</dbReference>
<gene>
    <name evidence="1" type="ORF">BN381_640003</name>
</gene>
<dbReference type="InterPro" id="IPR010982">
    <property type="entry name" value="Lambda_DNA-bd_dom_sf"/>
</dbReference>
<dbReference type="CDD" id="cd00093">
    <property type="entry name" value="HTH_XRE"/>
    <property type="match status" value="1"/>
</dbReference>
<name>R4Z6E8_9ACTN</name>
<evidence type="ECO:0000313" key="2">
    <source>
        <dbReference type="Proteomes" id="UP000018291"/>
    </source>
</evidence>
<evidence type="ECO:0008006" key="3">
    <source>
        <dbReference type="Google" id="ProtNLM"/>
    </source>
</evidence>
<dbReference type="HOGENOM" id="CLU_1021905_0_0_11"/>
<proteinExistence type="predicted"/>
<dbReference type="SUPFAM" id="SSF47413">
    <property type="entry name" value="lambda repressor-like DNA-binding domains"/>
    <property type="match status" value="1"/>
</dbReference>
<accession>R4Z6E8</accession>
<evidence type="ECO:0000313" key="1">
    <source>
        <dbReference type="EMBL" id="CCM65256.1"/>
    </source>
</evidence>